<accession>A0A9W9SY25</accession>
<dbReference type="SUPFAM" id="SSF47370">
    <property type="entry name" value="Bromodomain"/>
    <property type="match status" value="1"/>
</dbReference>
<evidence type="ECO:0000259" key="13">
    <source>
        <dbReference type="PROSITE" id="PS50014"/>
    </source>
</evidence>
<name>A0A9W9SY25_9EURO</name>
<evidence type="ECO:0000313" key="15">
    <source>
        <dbReference type="EMBL" id="KAJ5385003.1"/>
    </source>
</evidence>
<proteinExistence type="inferred from homology"/>
<dbReference type="Gene3D" id="3.40.630.30">
    <property type="match status" value="1"/>
</dbReference>
<dbReference type="Pfam" id="PF00439">
    <property type="entry name" value="Bromodomain"/>
    <property type="match status" value="1"/>
</dbReference>
<evidence type="ECO:0000256" key="3">
    <source>
        <dbReference type="ARBA" id="ARBA00013184"/>
    </source>
</evidence>
<comment type="subcellular location">
    <subcellularLocation>
        <location evidence="1">Nucleus</location>
    </subcellularLocation>
</comment>
<keyword evidence="9" id="KW-0804">Transcription</keyword>
<dbReference type="InterPro" id="IPR016181">
    <property type="entry name" value="Acyl_CoA_acyltransferase"/>
</dbReference>
<keyword evidence="16" id="KW-1185">Reference proteome</keyword>
<evidence type="ECO:0000256" key="2">
    <source>
        <dbReference type="ARBA" id="ARBA00008607"/>
    </source>
</evidence>
<dbReference type="EMBL" id="JAPZBT010000001">
    <property type="protein sequence ID" value="KAJ5385003.1"/>
    <property type="molecule type" value="Genomic_DNA"/>
</dbReference>
<feature type="domain" description="N-acetyltransferase" evidence="14">
    <location>
        <begin position="90"/>
        <end position="245"/>
    </location>
</feature>
<evidence type="ECO:0000259" key="14">
    <source>
        <dbReference type="PROSITE" id="PS51186"/>
    </source>
</evidence>
<dbReference type="SUPFAM" id="SSF55729">
    <property type="entry name" value="Acyl-CoA N-acyltransferases (Nat)"/>
    <property type="match status" value="1"/>
</dbReference>
<dbReference type="PROSITE" id="PS51186">
    <property type="entry name" value="GNAT"/>
    <property type="match status" value="1"/>
</dbReference>
<dbReference type="InterPro" id="IPR037800">
    <property type="entry name" value="GCN5"/>
</dbReference>
<evidence type="ECO:0000256" key="4">
    <source>
        <dbReference type="ARBA" id="ARBA00022679"/>
    </source>
</evidence>
<gene>
    <name evidence="15" type="ORF">N7517_002914</name>
</gene>
<keyword evidence="4" id="KW-0808">Transferase</keyword>
<dbReference type="InterPro" id="IPR036427">
    <property type="entry name" value="Bromodomain-like_sf"/>
</dbReference>
<dbReference type="PROSITE" id="PS50014">
    <property type="entry name" value="BROMODOMAIN_2"/>
    <property type="match status" value="1"/>
</dbReference>
<protein>
    <recommendedName>
        <fullName evidence="3">histone acetyltransferase</fullName>
        <ecNumber evidence="3">2.3.1.48</ecNumber>
    </recommendedName>
</protein>
<dbReference type="OrthoDB" id="1937912at2759"/>
<dbReference type="Pfam" id="PF00583">
    <property type="entry name" value="Acetyltransf_1"/>
    <property type="match status" value="1"/>
</dbReference>
<comment type="similarity">
    <text evidence="2">Belongs to the acetyltransferase family. GCN5 subfamily.</text>
</comment>
<dbReference type="SMART" id="SM00297">
    <property type="entry name" value="BROMO"/>
    <property type="match status" value="1"/>
</dbReference>
<dbReference type="EC" id="2.3.1.48" evidence="3"/>
<evidence type="ECO:0000313" key="16">
    <source>
        <dbReference type="Proteomes" id="UP001147752"/>
    </source>
</evidence>
<dbReference type="AlphaFoldDB" id="A0A9W9SY25"/>
<dbReference type="GO" id="GO:0045944">
    <property type="term" value="P:positive regulation of transcription by RNA polymerase II"/>
    <property type="evidence" value="ECO:0007669"/>
    <property type="project" value="TreeGrafter"/>
</dbReference>
<dbReference type="PANTHER" id="PTHR45750:SF3">
    <property type="entry name" value="HISTONE ACETYLTRANSFERASE"/>
    <property type="match status" value="1"/>
</dbReference>
<dbReference type="GO" id="GO:0000123">
    <property type="term" value="C:histone acetyltransferase complex"/>
    <property type="evidence" value="ECO:0007669"/>
    <property type="project" value="TreeGrafter"/>
</dbReference>
<keyword evidence="5" id="KW-0156">Chromatin regulator</keyword>
<keyword evidence="11" id="KW-0012">Acyltransferase</keyword>
<evidence type="ECO:0000256" key="12">
    <source>
        <dbReference type="PROSITE-ProRule" id="PRU00035"/>
    </source>
</evidence>
<dbReference type="Proteomes" id="UP001147752">
    <property type="component" value="Unassembled WGS sequence"/>
</dbReference>
<dbReference type="PROSITE" id="PS00633">
    <property type="entry name" value="BROMODOMAIN_1"/>
    <property type="match status" value="1"/>
</dbReference>
<feature type="domain" description="Bromo" evidence="13">
    <location>
        <begin position="338"/>
        <end position="406"/>
    </location>
</feature>
<comment type="caution">
    <text evidence="15">The sequence shown here is derived from an EMBL/GenBank/DDBJ whole genome shotgun (WGS) entry which is preliminary data.</text>
</comment>
<dbReference type="PRINTS" id="PR00503">
    <property type="entry name" value="BROMODOMAIN"/>
</dbReference>
<dbReference type="Gene3D" id="1.20.920.10">
    <property type="entry name" value="Bromodomain-like"/>
    <property type="match status" value="1"/>
</dbReference>
<evidence type="ECO:0000256" key="1">
    <source>
        <dbReference type="ARBA" id="ARBA00004123"/>
    </source>
</evidence>
<organism evidence="15 16">
    <name type="scientific">Penicillium concentricum</name>
    <dbReference type="NCBI Taxonomy" id="293559"/>
    <lineage>
        <taxon>Eukaryota</taxon>
        <taxon>Fungi</taxon>
        <taxon>Dikarya</taxon>
        <taxon>Ascomycota</taxon>
        <taxon>Pezizomycotina</taxon>
        <taxon>Eurotiomycetes</taxon>
        <taxon>Eurotiomycetidae</taxon>
        <taxon>Eurotiales</taxon>
        <taxon>Aspergillaceae</taxon>
        <taxon>Penicillium</taxon>
    </lineage>
</organism>
<keyword evidence="8" id="KW-0010">Activator</keyword>
<dbReference type="InterPro" id="IPR000182">
    <property type="entry name" value="GNAT_dom"/>
</dbReference>
<keyword evidence="7 12" id="KW-0103">Bromodomain</keyword>
<dbReference type="InterPro" id="IPR001487">
    <property type="entry name" value="Bromodomain"/>
</dbReference>
<dbReference type="CDD" id="cd04301">
    <property type="entry name" value="NAT_SF"/>
    <property type="match status" value="1"/>
</dbReference>
<reference evidence="15" key="2">
    <citation type="journal article" date="2023" name="IMA Fungus">
        <title>Comparative genomic study of the Penicillium genus elucidates a diverse pangenome and 15 lateral gene transfer events.</title>
        <authorList>
            <person name="Petersen C."/>
            <person name="Sorensen T."/>
            <person name="Nielsen M.R."/>
            <person name="Sondergaard T.E."/>
            <person name="Sorensen J.L."/>
            <person name="Fitzpatrick D.A."/>
            <person name="Frisvad J.C."/>
            <person name="Nielsen K.L."/>
        </authorList>
    </citation>
    <scope>NUCLEOTIDE SEQUENCE</scope>
    <source>
        <strain evidence="15">IBT 3081</strain>
    </source>
</reference>
<dbReference type="CDD" id="cd05509">
    <property type="entry name" value="Bromo_gcn5_like"/>
    <property type="match status" value="1"/>
</dbReference>
<evidence type="ECO:0000256" key="8">
    <source>
        <dbReference type="ARBA" id="ARBA00023159"/>
    </source>
</evidence>
<dbReference type="PANTHER" id="PTHR45750">
    <property type="entry name" value="GH11602P"/>
    <property type="match status" value="1"/>
</dbReference>
<reference evidence="15" key="1">
    <citation type="submission" date="2022-12" db="EMBL/GenBank/DDBJ databases">
        <authorList>
            <person name="Petersen C."/>
        </authorList>
    </citation>
    <scope>NUCLEOTIDE SEQUENCE</scope>
    <source>
        <strain evidence="15">IBT 3081</strain>
    </source>
</reference>
<evidence type="ECO:0000256" key="5">
    <source>
        <dbReference type="ARBA" id="ARBA00022853"/>
    </source>
</evidence>
<dbReference type="RefSeq" id="XP_056584779.1">
    <property type="nucleotide sequence ID" value="XM_056720644.1"/>
</dbReference>
<evidence type="ECO:0000256" key="10">
    <source>
        <dbReference type="ARBA" id="ARBA00023242"/>
    </source>
</evidence>
<dbReference type="InterPro" id="IPR018359">
    <property type="entry name" value="Bromodomain_CS"/>
</dbReference>
<evidence type="ECO:0000256" key="7">
    <source>
        <dbReference type="ARBA" id="ARBA00023117"/>
    </source>
</evidence>
<sequence>MARAESQSFSADSGPDLLIAKRTACEELNIAPDSKRAKSFHDGLIEPDMKTPIARGFLSQRRYAKIFKEMSKIVLMIPKPAVLEERNGEIEFRVVNNDGSRESTIILTGLKCLFQRQLPEMPKDYIARLVYDRTHLSIAIVKMPLEVIGGISFREFRDRNFAEIVFCAVSTDQQEKGYGAHLMAHLKDYVRATSPVMHFLTYADNLAIGYFQKQGFTKEITLNKSIWMGCIKDYEGGTLMQCSMLARIRYLEIGRMLLKQKESVLAKIRTSTKSHIIHLPPQQWANGVVVPIDPLSIPAIQATGWSPEMDELARQSYHGSRSKGPHFNEFRRFMNQIQNHKQSWPFLNPVNKDEVPGYYDAIVSPMDLSTIEERLERYTTPKELVSDLKLIFSNCQQYNDATTVYAKCAVKLEKYMWKLIKEIPEWSDLLEE</sequence>
<keyword evidence="10" id="KW-0539">Nucleus</keyword>
<dbReference type="GO" id="GO:0005634">
    <property type="term" value="C:nucleus"/>
    <property type="evidence" value="ECO:0007669"/>
    <property type="project" value="UniProtKB-SubCell"/>
</dbReference>
<evidence type="ECO:0000256" key="11">
    <source>
        <dbReference type="ARBA" id="ARBA00023315"/>
    </source>
</evidence>
<evidence type="ECO:0000256" key="6">
    <source>
        <dbReference type="ARBA" id="ARBA00023015"/>
    </source>
</evidence>
<dbReference type="GeneID" id="81459827"/>
<keyword evidence="6" id="KW-0805">Transcription regulation</keyword>
<dbReference type="GO" id="GO:0010484">
    <property type="term" value="F:histone H3 acetyltransferase activity"/>
    <property type="evidence" value="ECO:0007669"/>
    <property type="project" value="TreeGrafter"/>
</dbReference>
<evidence type="ECO:0000256" key="9">
    <source>
        <dbReference type="ARBA" id="ARBA00023163"/>
    </source>
</evidence>